<gene>
    <name evidence="3" type="ORF">PECAL_4P06600</name>
</gene>
<evidence type="ECO:0000313" key="4">
    <source>
        <dbReference type="Proteomes" id="UP000789595"/>
    </source>
</evidence>
<dbReference type="InterPro" id="IPR052636">
    <property type="entry name" value="UDP-D-xylose:L-fucose_XylT"/>
</dbReference>
<dbReference type="GO" id="GO:0016757">
    <property type="term" value="F:glycosyltransferase activity"/>
    <property type="evidence" value="ECO:0007669"/>
    <property type="project" value="TreeGrafter"/>
</dbReference>
<dbReference type="EMBL" id="CAKKNE010000004">
    <property type="protein sequence ID" value="CAH0373460.1"/>
    <property type="molecule type" value="Genomic_DNA"/>
</dbReference>
<protein>
    <recommendedName>
        <fullName evidence="2">Nucleotide-diphospho-sugar transferase domain-containing protein</fullName>
    </recommendedName>
</protein>
<reference evidence="3" key="1">
    <citation type="submission" date="2021-11" db="EMBL/GenBank/DDBJ databases">
        <authorList>
            <consortium name="Genoscope - CEA"/>
            <person name="William W."/>
        </authorList>
    </citation>
    <scope>NUCLEOTIDE SEQUENCE</scope>
</reference>
<dbReference type="AlphaFoldDB" id="A0A8J2SK83"/>
<dbReference type="PANTHER" id="PTHR47032:SF1">
    <property type="entry name" value="UDP-D-XYLOSE:L-FUCOSE ALPHA-1,3-D-XYLOSYLTRANSFERASE-RELATED"/>
    <property type="match status" value="1"/>
</dbReference>
<proteinExistence type="predicted"/>
<keyword evidence="1" id="KW-0732">Signal</keyword>
<sequence length="413" mass="43887">MRQGLVLCSMAALAAAQRQCGPPPDGKGTDGEDRCANAGAAAATQRFKIDINVDGEPRPLGFLRGDDVNEVARRWVAAHSIVGEDAVRTLVKRMRTKVEEAPALDGEALGCPALAYEHEMDTPASLAAFTRRASSIAGPGGRIVLTMATGGYAAFARSWARGLDAVNASHYLIAALDDVALTELKPLGGHVVPVYDEAMADDAPGRDRPAAYGSGAFRALTQIKPALVLALLEAELAVLYADADVAFLQDPWPHLTSYENCAVALQPNRHDEEDVLGAIVELDRRPGNPRPRQRYYGDVGCSGLAYFPSGRAARRLAAFWAAAASDDSCGGDQAALEAALAFLAYAAEHVDVRALPLALWPNGMALRTLYDAPAPEALISFEVPPGVVAFHANYVVGASQKRAWLESLGLWFD</sequence>
<dbReference type="InterPro" id="IPR005069">
    <property type="entry name" value="Nucl-diP-sugar_transferase"/>
</dbReference>
<evidence type="ECO:0000256" key="1">
    <source>
        <dbReference type="SAM" id="SignalP"/>
    </source>
</evidence>
<feature type="chain" id="PRO_5035218855" description="Nucleotide-diphospho-sugar transferase domain-containing protein" evidence="1">
    <location>
        <begin position="17"/>
        <end position="413"/>
    </location>
</feature>
<organism evidence="3 4">
    <name type="scientific">Pelagomonas calceolata</name>
    <dbReference type="NCBI Taxonomy" id="35677"/>
    <lineage>
        <taxon>Eukaryota</taxon>
        <taxon>Sar</taxon>
        <taxon>Stramenopiles</taxon>
        <taxon>Ochrophyta</taxon>
        <taxon>Pelagophyceae</taxon>
        <taxon>Pelagomonadales</taxon>
        <taxon>Pelagomonadaceae</taxon>
        <taxon>Pelagomonas</taxon>
    </lineage>
</organism>
<evidence type="ECO:0000259" key="2">
    <source>
        <dbReference type="Pfam" id="PF03407"/>
    </source>
</evidence>
<feature type="signal peptide" evidence="1">
    <location>
        <begin position="1"/>
        <end position="16"/>
    </location>
</feature>
<comment type="caution">
    <text evidence="3">The sequence shown here is derived from an EMBL/GenBank/DDBJ whole genome shotgun (WGS) entry which is preliminary data.</text>
</comment>
<keyword evidence="4" id="KW-1185">Reference proteome</keyword>
<dbReference type="Pfam" id="PF03407">
    <property type="entry name" value="Nucleotid_trans"/>
    <property type="match status" value="1"/>
</dbReference>
<dbReference type="Proteomes" id="UP000789595">
    <property type="component" value="Unassembled WGS sequence"/>
</dbReference>
<dbReference type="GO" id="GO:0005794">
    <property type="term" value="C:Golgi apparatus"/>
    <property type="evidence" value="ECO:0007669"/>
    <property type="project" value="TreeGrafter"/>
</dbReference>
<accession>A0A8J2SK83</accession>
<name>A0A8J2SK83_9STRA</name>
<dbReference type="PANTHER" id="PTHR47032">
    <property type="entry name" value="UDP-D-XYLOSE:L-FUCOSE ALPHA-1,3-D-XYLOSYLTRANSFERASE-RELATED"/>
    <property type="match status" value="1"/>
</dbReference>
<feature type="domain" description="Nucleotide-diphospho-sugar transferase" evidence="2">
    <location>
        <begin position="169"/>
        <end position="403"/>
    </location>
</feature>
<evidence type="ECO:0000313" key="3">
    <source>
        <dbReference type="EMBL" id="CAH0373460.1"/>
    </source>
</evidence>